<evidence type="ECO:0000256" key="6">
    <source>
        <dbReference type="SAM" id="MobiDB-lite"/>
    </source>
</evidence>
<feature type="domain" description="VWFA" evidence="8">
    <location>
        <begin position="829"/>
        <end position="1013"/>
    </location>
</feature>
<evidence type="ECO:0000256" key="5">
    <source>
        <dbReference type="ARBA" id="ARBA00022889"/>
    </source>
</evidence>
<organism evidence="9 10">
    <name type="scientific">Paramormyrops kingsleyae</name>
    <dbReference type="NCBI Taxonomy" id="1676925"/>
    <lineage>
        <taxon>Eukaryota</taxon>
        <taxon>Metazoa</taxon>
        <taxon>Chordata</taxon>
        <taxon>Craniata</taxon>
        <taxon>Vertebrata</taxon>
        <taxon>Euteleostomi</taxon>
        <taxon>Actinopterygii</taxon>
        <taxon>Neopterygii</taxon>
        <taxon>Teleostei</taxon>
        <taxon>Osteoglossocephala</taxon>
        <taxon>Osteoglossomorpha</taxon>
        <taxon>Osteoglossiformes</taxon>
        <taxon>Mormyridae</taxon>
        <taxon>Paramormyrops</taxon>
    </lineage>
</organism>
<name>A0A3B3SDC9_9TELE</name>
<dbReference type="PANTHER" id="PTHR24020:SF18">
    <property type="entry name" value="COLLAGEN ALPHA-1(VI) CHAIN"/>
    <property type="match status" value="1"/>
</dbReference>
<sequence length="1017" mass="108268">MNTNKGRMLFSANFVLFWLFPLWAGSAAQDDLKRGGRDCPVDLYFVLDTSESIALRASHPDYYISQIKDFTVHFINGLKSIRQPCDRDLQWNAGVLHYSDEIEVIQELADVIQHRAEMTSKVNAISYFGKGTYTDCAMKEGISQLLSGGSTSHEMKYMIVVTDGHPTDGYKEPCGGLQDAANEARQLGIKVFSVAIIPNEADKRLLTIATSQQYRQDFLAADTTEQNRRRVISSIMRMITNDTEDACCTAECHAESGPPGPDGDIGLKGEIGRPGIPGEKGDIGSVGRTGDPGPAGYQGMKGDKGIKGIPGNRGFKGYKGHKGHHGLDGVDGLKGEAGLSGLPGCKGEQGGDGFPGELGPKGDPGPSGTRGPKGDPGEDGGPGRQGPSGQLGLKGNRGPKGQNGDKGERGDDGPSGRDGPRGEPGLVGENGEQGARGNRGPRGDPGDLGPRGEPGREGPSGGNGDPGEKGRPGAAGYRGDEGLPGTEGVRGPRGLKGSPGDRGVFGVKGEVGEVGNGTQGCPGFQGYPGPRGDPGEPGSKGTPGPKGDDGDPGDPGPDNNLPGNPGPKGAKGYRGPEGKPGQPGQEGHPGMDDCEILDIIRKMCSLSECKCGPLSLIFVVDSSESIGRQNFLLSKRFIVAVLDRLVSDQQINFDGRESEVAVVQYSGDKAQEKLILGQSGITTLLAFKESVMNMKWLAQATFTGQALKVTLDDVVKLMKTKEVRAVVLTDGRSDISRDNIPLNVLCNSGVKVEGIGVQDNFGREQNPEQIQELSCPGNGNVDAGSDPITINNFEQLLQDGFLRNVTTKICSGKKCPTYKCEISFPGNTDILIMMDSSASVGSKNFGMTQEFVKRLAKQFLTSKTEHRVQVSVAQYSNNAVRVAPFSTNYAQVAEQIDLAHYLNEGTNIGEALDFSVETFKTRSVTRKKLLLLSNGRSPKITQANIKSKLGEVKRSGIEIFVLSAGDLVNEQLLRDLSTADQRDVASYHRHLFRVTDYPSLLKGVFHMTVSRRISLDK</sequence>
<feature type="region of interest" description="Disordered" evidence="6">
    <location>
        <begin position="276"/>
        <end position="320"/>
    </location>
</feature>
<keyword evidence="4" id="KW-0677">Repeat</keyword>
<feature type="compositionally biased region" description="Low complexity" evidence="6">
    <location>
        <begin position="556"/>
        <end position="570"/>
    </location>
</feature>
<dbReference type="InterPro" id="IPR008160">
    <property type="entry name" value="Collagen"/>
</dbReference>
<evidence type="ECO:0000259" key="8">
    <source>
        <dbReference type="PROSITE" id="PS50234"/>
    </source>
</evidence>
<evidence type="ECO:0000256" key="3">
    <source>
        <dbReference type="ARBA" id="ARBA00022530"/>
    </source>
</evidence>
<reference evidence="9" key="2">
    <citation type="submission" date="2025-09" db="UniProtKB">
        <authorList>
            <consortium name="Ensembl"/>
        </authorList>
    </citation>
    <scope>IDENTIFICATION</scope>
</reference>
<feature type="compositionally biased region" description="Basic and acidic residues" evidence="6">
    <location>
        <begin position="403"/>
        <end position="421"/>
    </location>
</feature>
<keyword evidence="7" id="KW-0732">Signal</keyword>
<feature type="compositionally biased region" description="Low complexity" evidence="6">
    <location>
        <begin position="536"/>
        <end position="545"/>
    </location>
</feature>
<feature type="signal peptide" evidence="7">
    <location>
        <begin position="1"/>
        <end position="28"/>
    </location>
</feature>
<keyword evidence="2" id="KW-0964">Secreted</keyword>
<dbReference type="GO" id="GO:0007155">
    <property type="term" value="P:cell adhesion"/>
    <property type="evidence" value="ECO:0007669"/>
    <property type="project" value="UniProtKB-KW"/>
</dbReference>
<dbReference type="FunFam" id="3.40.50.410:FF:000026">
    <property type="entry name" value="Collagen, type VI, alpha 1"/>
    <property type="match status" value="1"/>
</dbReference>
<dbReference type="SUPFAM" id="SSF53300">
    <property type="entry name" value="vWA-like"/>
    <property type="match status" value="3"/>
</dbReference>
<dbReference type="PROSITE" id="PS50234">
    <property type="entry name" value="VWFA"/>
    <property type="match status" value="3"/>
</dbReference>
<dbReference type="PANTHER" id="PTHR24020">
    <property type="entry name" value="COLLAGEN ALPHA"/>
    <property type="match status" value="1"/>
</dbReference>
<dbReference type="Ensembl" id="ENSPKIT00000009016.1">
    <property type="protein sequence ID" value="ENSPKIP00000028240.1"/>
    <property type="gene ID" value="ENSPKIG00000009956.1"/>
</dbReference>
<keyword evidence="10" id="KW-1185">Reference proteome</keyword>
<dbReference type="InterPro" id="IPR036465">
    <property type="entry name" value="vWFA_dom_sf"/>
</dbReference>
<dbReference type="GeneTree" id="ENSGT00940000162889"/>
<dbReference type="Proteomes" id="UP000261540">
    <property type="component" value="Unplaced"/>
</dbReference>
<dbReference type="STRING" id="1676925.ENSPKIP00000028240"/>
<evidence type="ECO:0000256" key="7">
    <source>
        <dbReference type="SAM" id="SignalP"/>
    </source>
</evidence>
<protein>
    <submittedName>
        <fullName evidence="9">Collagen type VI alpha 1 chain</fullName>
    </submittedName>
</protein>
<feature type="compositionally biased region" description="Gly residues" evidence="6">
    <location>
        <begin position="347"/>
        <end position="356"/>
    </location>
</feature>
<evidence type="ECO:0000256" key="4">
    <source>
        <dbReference type="ARBA" id="ARBA00022737"/>
    </source>
</evidence>
<dbReference type="PRINTS" id="PR00453">
    <property type="entry name" value="VWFADOMAIN"/>
</dbReference>
<evidence type="ECO:0000313" key="10">
    <source>
        <dbReference type="Proteomes" id="UP000261540"/>
    </source>
</evidence>
<feature type="domain" description="VWFA" evidence="8">
    <location>
        <begin position="615"/>
        <end position="805"/>
    </location>
</feature>
<dbReference type="SMART" id="SM00327">
    <property type="entry name" value="VWA"/>
    <property type="match status" value="3"/>
</dbReference>
<dbReference type="InterPro" id="IPR002035">
    <property type="entry name" value="VWF_A"/>
</dbReference>
<evidence type="ECO:0000313" key="9">
    <source>
        <dbReference type="Ensembl" id="ENSPKIP00000028240.1"/>
    </source>
</evidence>
<keyword evidence="3" id="KW-0272">Extracellular matrix</keyword>
<keyword evidence="5" id="KW-0130">Cell adhesion</keyword>
<dbReference type="AlphaFoldDB" id="A0A3B3SDC9"/>
<comment type="subcellular location">
    <subcellularLocation>
        <location evidence="1">Secreted</location>
        <location evidence="1">Extracellular space</location>
        <location evidence="1">Extracellular matrix</location>
    </subcellularLocation>
</comment>
<feature type="chain" id="PRO_5017401619" evidence="7">
    <location>
        <begin position="29"/>
        <end position="1017"/>
    </location>
</feature>
<proteinExistence type="predicted"/>
<feature type="domain" description="VWFA" evidence="8">
    <location>
        <begin position="42"/>
        <end position="239"/>
    </location>
</feature>
<accession>A0A3B3SDC9</accession>
<dbReference type="GO" id="GO:0005615">
    <property type="term" value="C:extracellular space"/>
    <property type="evidence" value="ECO:0007669"/>
    <property type="project" value="TreeGrafter"/>
</dbReference>
<evidence type="ECO:0000256" key="1">
    <source>
        <dbReference type="ARBA" id="ARBA00004498"/>
    </source>
</evidence>
<dbReference type="InterPro" id="IPR050525">
    <property type="entry name" value="ECM_Assembly_Org"/>
</dbReference>
<dbReference type="Pfam" id="PF00092">
    <property type="entry name" value="VWA"/>
    <property type="match status" value="3"/>
</dbReference>
<feature type="region of interest" description="Disordered" evidence="6">
    <location>
        <begin position="340"/>
        <end position="590"/>
    </location>
</feature>
<dbReference type="Gene3D" id="3.40.50.410">
    <property type="entry name" value="von Willebrand factor, type A domain"/>
    <property type="match status" value="3"/>
</dbReference>
<evidence type="ECO:0000256" key="2">
    <source>
        <dbReference type="ARBA" id="ARBA00022525"/>
    </source>
</evidence>
<reference evidence="9" key="1">
    <citation type="submission" date="2025-08" db="UniProtKB">
        <authorList>
            <consortium name="Ensembl"/>
        </authorList>
    </citation>
    <scope>IDENTIFICATION</scope>
</reference>
<feature type="compositionally biased region" description="Low complexity" evidence="6">
    <location>
        <begin position="579"/>
        <end position="588"/>
    </location>
</feature>
<dbReference type="Pfam" id="PF01391">
    <property type="entry name" value="Collagen"/>
    <property type="match status" value="2"/>
</dbReference>